<feature type="transmembrane region" description="Helical" evidence="1">
    <location>
        <begin position="140"/>
        <end position="159"/>
    </location>
</feature>
<dbReference type="AlphaFoldDB" id="A0AAN7C851"/>
<reference evidence="2" key="2">
    <citation type="submission" date="2023-05" db="EMBL/GenBank/DDBJ databases">
        <authorList>
            <consortium name="Lawrence Berkeley National Laboratory"/>
            <person name="Steindorff A."/>
            <person name="Hensen N."/>
            <person name="Bonometti L."/>
            <person name="Westerberg I."/>
            <person name="Brannstrom I.O."/>
            <person name="Guillou S."/>
            <person name="Cros-Aarteil S."/>
            <person name="Calhoun S."/>
            <person name="Haridas S."/>
            <person name="Kuo A."/>
            <person name="Mondo S."/>
            <person name="Pangilinan J."/>
            <person name="Riley R."/>
            <person name="Labutti K."/>
            <person name="Andreopoulos B."/>
            <person name="Lipzen A."/>
            <person name="Chen C."/>
            <person name="Yanf M."/>
            <person name="Daum C."/>
            <person name="Ng V."/>
            <person name="Clum A."/>
            <person name="Ohm R."/>
            <person name="Martin F."/>
            <person name="Silar P."/>
            <person name="Natvig D."/>
            <person name="Lalanne C."/>
            <person name="Gautier V."/>
            <person name="Ament-Velasquez S.L."/>
            <person name="Kruys A."/>
            <person name="Hutchinson M.I."/>
            <person name="Powell A.J."/>
            <person name="Barry K."/>
            <person name="Miller A.N."/>
            <person name="Grigoriev I.V."/>
            <person name="Debuchy R."/>
            <person name="Gladieux P."/>
            <person name="Thoren M.H."/>
            <person name="Johannesson H."/>
        </authorList>
    </citation>
    <scope>NUCLEOTIDE SEQUENCE</scope>
    <source>
        <strain evidence="2">CBS 532.94</strain>
    </source>
</reference>
<dbReference type="EMBL" id="MU860174">
    <property type="protein sequence ID" value="KAK4236742.1"/>
    <property type="molecule type" value="Genomic_DNA"/>
</dbReference>
<organism evidence="2 3">
    <name type="scientific">Achaetomium macrosporum</name>
    <dbReference type="NCBI Taxonomy" id="79813"/>
    <lineage>
        <taxon>Eukaryota</taxon>
        <taxon>Fungi</taxon>
        <taxon>Dikarya</taxon>
        <taxon>Ascomycota</taxon>
        <taxon>Pezizomycotina</taxon>
        <taxon>Sordariomycetes</taxon>
        <taxon>Sordariomycetidae</taxon>
        <taxon>Sordariales</taxon>
        <taxon>Chaetomiaceae</taxon>
        <taxon>Achaetomium</taxon>
    </lineage>
</organism>
<name>A0AAN7C851_9PEZI</name>
<evidence type="ECO:0000313" key="2">
    <source>
        <dbReference type="EMBL" id="KAK4236742.1"/>
    </source>
</evidence>
<dbReference type="Proteomes" id="UP001303760">
    <property type="component" value="Unassembled WGS sequence"/>
</dbReference>
<keyword evidence="1" id="KW-0472">Membrane</keyword>
<proteinExistence type="predicted"/>
<comment type="caution">
    <text evidence="2">The sequence shown here is derived from an EMBL/GenBank/DDBJ whole genome shotgun (WGS) entry which is preliminary data.</text>
</comment>
<sequence>MKPTTLYFALGATQLALCAPISRDLTEPLIELTESARGIATVPREQSTLFRPHTPEADTRETSPLPFLPPVSNYPRLDAASRGRRRGNRKIDAIPLRIPVKEENGSLEVDLGVPADRLSSPAHDMPYPKNISSRERNDTLVVILAAAFVVVVVIMETSWSPFRRCVSLTSVASRWRNPIGRKEISTD</sequence>
<keyword evidence="3" id="KW-1185">Reference proteome</keyword>
<keyword evidence="1" id="KW-1133">Transmembrane helix</keyword>
<gene>
    <name evidence="2" type="ORF">C8A03DRAFT_16643</name>
</gene>
<evidence type="ECO:0000313" key="3">
    <source>
        <dbReference type="Proteomes" id="UP001303760"/>
    </source>
</evidence>
<evidence type="ECO:0000256" key="1">
    <source>
        <dbReference type="SAM" id="Phobius"/>
    </source>
</evidence>
<reference evidence="2" key="1">
    <citation type="journal article" date="2023" name="Mol. Phylogenet. Evol.">
        <title>Genome-scale phylogeny and comparative genomics of the fungal order Sordariales.</title>
        <authorList>
            <person name="Hensen N."/>
            <person name="Bonometti L."/>
            <person name="Westerberg I."/>
            <person name="Brannstrom I.O."/>
            <person name="Guillou S."/>
            <person name="Cros-Aarteil S."/>
            <person name="Calhoun S."/>
            <person name="Haridas S."/>
            <person name="Kuo A."/>
            <person name="Mondo S."/>
            <person name="Pangilinan J."/>
            <person name="Riley R."/>
            <person name="LaButti K."/>
            <person name="Andreopoulos B."/>
            <person name="Lipzen A."/>
            <person name="Chen C."/>
            <person name="Yan M."/>
            <person name="Daum C."/>
            <person name="Ng V."/>
            <person name="Clum A."/>
            <person name="Steindorff A."/>
            <person name="Ohm R.A."/>
            <person name="Martin F."/>
            <person name="Silar P."/>
            <person name="Natvig D.O."/>
            <person name="Lalanne C."/>
            <person name="Gautier V."/>
            <person name="Ament-Velasquez S.L."/>
            <person name="Kruys A."/>
            <person name="Hutchinson M.I."/>
            <person name="Powell A.J."/>
            <person name="Barry K."/>
            <person name="Miller A.N."/>
            <person name="Grigoriev I.V."/>
            <person name="Debuchy R."/>
            <person name="Gladieux P."/>
            <person name="Hiltunen Thoren M."/>
            <person name="Johannesson H."/>
        </authorList>
    </citation>
    <scope>NUCLEOTIDE SEQUENCE</scope>
    <source>
        <strain evidence="2">CBS 532.94</strain>
    </source>
</reference>
<keyword evidence="1" id="KW-0812">Transmembrane</keyword>
<protein>
    <submittedName>
        <fullName evidence="2">Uncharacterized protein</fullName>
    </submittedName>
</protein>
<accession>A0AAN7C851</accession>